<dbReference type="InterPro" id="IPR000792">
    <property type="entry name" value="Tscrpt_reg_LuxR_C"/>
</dbReference>
<dbReference type="Gene3D" id="1.10.10.10">
    <property type="entry name" value="Winged helix-like DNA-binding domain superfamily/Winged helix DNA-binding domain"/>
    <property type="match status" value="1"/>
</dbReference>
<feature type="compositionally biased region" description="Polar residues" evidence="4">
    <location>
        <begin position="1"/>
        <end position="12"/>
    </location>
</feature>
<dbReference type="PANTHER" id="PTHR43214">
    <property type="entry name" value="TWO-COMPONENT RESPONSE REGULATOR"/>
    <property type="match status" value="1"/>
</dbReference>
<accession>A0A5S4V8G7</accession>
<organism evidence="6 7">
    <name type="scientific">Agromyces mariniharenae</name>
    <dbReference type="NCBI Taxonomy" id="2604423"/>
    <lineage>
        <taxon>Bacteria</taxon>
        <taxon>Bacillati</taxon>
        <taxon>Actinomycetota</taxon>
        <taxon>Actinomycetes</taxon>
        <taxon>Micrococcales</taxon>
        <taxon>Microbacteriaceae</taxon>
        <taxon>Agromyces</taxon>
    </lineage>
</organism>
<comment type="caution">
    <text evidence="6">The sequence shown here is derived from an EMBL/GenBank/DDBJ whole genome shotgun (WGS) entry which is preliminary data.</text>
</comment>
<evidence type="ECO:0000256" key="2">
    <source>
        <dbReference type="ARBA" id="ARBA00023125"/>
    </source>
</evidence>
<keyword evidence="2" id="KW-0238">DNA-binding</keyword>
<feature type="region of interest" description="Disordered" evidence="4">
    <location>
        <begin position="1"/>
        <end position="35"/>
    </location>
</feature>
<dbReference type="Proteomes" id="UP000325243">
    <property type="component" value="Unassembled WGS sequence"/>
</dbReference>
<dbReference type="GO" id="GO:0006355">
    <property type="term" value="P:regulation of DNA-templated transcription"/>
    <property type="evidence" value="ECO:0007669"/>
    <property type="project" value="InterPro"/>
</dbReference>
<evidence type="ECO:0000256" key="3">
    <source>
        <dbReference type="ARBA" id="ARBA00023163"/>
    </source>
</evidence>
<dbReference type="SMART" id="SM00028">
    <property type="entry name" value="TPR"/>
    <property type="match status" value="2"/>
</dbReference>
<dbReference type="AlphaFoldDB" id="A0A5S4V8G7"/>
<dbReference type="InterPro" id="IPR016032">
    <property type="entry name" value="Sig_transdc_resp-reg_C-effctor"/>
</dbReference>
<reference evidence="6 7" key="1">
    <citation type="submission" date="2019-08" db="EMBL/GenBank/DDBJ databases">
        <authorList>
            <person name="Hu J."/>
        </authorList>
    </citation>
    <scope>NUCLEOTIDE SEQUENCE [LARGE SCALE GENOMIC DNA]</scope>
    <source>
        <strain evidence="6 7">NEAU-184</strain>
    </source>
</reference>
<dbReference type="Pfam" id="PF00196">
    <property type="entry name" value="GerE"/>
    <property type="match status" value="1"/>
</dbReference>
<protein>
    <submittedName>
        <fullName evidence="6">LuxR family transcriptional regulator</fullName>
    </submittedName>
</protein>
<evidence type="ECO:0000259" key="5">
    <source>
        <dbReference type="PROSITE" id="PS50043"/>
    </source>
</evidence>
<dbReference type="Gene3D" id="1.25.40.10">
    <property type="entry name" value="Tetratricopeptide repeat domain"/>
    <property type="match status" value="2"/>
</dbReference>
<dbReference type="Pfam" id="PF13181">
    <property type="entry name" value="TPR_8"/>
    <property type="match status" value="2"/>
</dbReference>
<dbReference type="PROSITE" id="PS50043">
    <property type="entry name" value="HTH_LUXR_2"/>
    <property type="match status" value="1"/>
</dbReference>
<dbReference type="PRINTS" id="PR00038">
    <property type="entry name" value="HTHLUXR"/>
</dbReference>
<dbReference type="InterPro" id="IPR039420">
    <property type="entry name" value="WalR-like"/>
</dbReference>
<dbReference type="InterPro" id="IPR019734">
    <property type="entry name" value="TPR_rpt"/>
</dbReference>
<dbReference type="CDD" id="cd06170">
    <property type="entry name" value="LuxR_C_like"/>
    <property type="match status" value="1"/>
</dbReference>
<evidence type="ECO:0000256" key="4">
    <source>
        <dbReference type="SAM" id="MobiDB-lite"/>
    </source>
</evidence>
<dbReference type="GO" id="GO:0003677">
    <property type="term" value="F:DNA binding"/>
    <property type="evidence" value="ECO:0007669"/>
    <property type="project" value="UniProtKB-KW"/>
</dbReference>
<keyword evidence="3" id="KW-0804">Transcription</keyword>
<dbReference type="InterPro" id="IPR036388">
    <property type="entry name" value="WH-like_DNA-bd_sf"/>
</dbReference>
<dbReference type="PANTHER" id="PTHR43214:SF41">
    <property type="entry name" value="NITRATE_NITRITE RESPONSE REGULATOR PROTEIN NARP"/>
    <property type="match status" value="1"/>
</dbReference>
<dbReference type="InterPro" id="IPR011990">
    <property type="entry name" value="TPR-like_helical_dom_sf"/>
</dbReference>
<dbReference type="PROSITE" id="PS00622">
    <property type="entry name" value="HTH_LUXR_1"/>
    <property type="match status" value="1"/>
</dbReference>
<dbReference type="SUPFAM" id="SSF46894">
    <property type="entry name" value="C-terminal effector domain of the bipartite response regulators"/>
    <property type="match status" value="1"/>
</dbReference>
<evidence type="ECO:0000256" key="1">
    <source>
        <dbReference type="ARBA" id="ARBA00023015"/>
    </source>
</evidence>
<name>A0A5S4V8G7_9MICO</name>
<dbReference type="SMART" id="SM00421">
    <property type="entry name" value="HTH_LUXR"/>
    <property type="match status" value="1"/>
</dbReference>
<dbReference type="EMBL" id="VSSB01000001">
    <property type="protein sequence ID" value="TYL53611.1"/>
    <property type="molecule type" value="Genomic_DNA"/>
</dbReference>
<keyword evidence="7" id="KW-1185">Reference proteome</keyword>
<evidence type="ECO:0000313" key="6">
    <source>
        <dbReference type="EMBL" id="TYL53611.1"/>
    </source>
</evidence>
<gene>
    <name evidence="6" type="ORF">FYC51_08125</name>
</gene>
<dbReference type="SUPFAM" id="SSF48452">
    <property type="entry name" value="TPR-like"/>
    <property type="match status" value="2"/>
</dbReference>
<proteinExistence type="predicted"/>
<keyword evidence="1" id="KW-0805">Transcription regulation</keyword>
<feature type="domain" description="HTH luxR-type" evidence="5">
    <location>
        <begin position="522"/>
        <end position="587"/>
    </location>
</feature>
<evidence type="ECO:0000313" key="7">
    <source>
        <dbReference type="Proteomes" id="UP000325243"/>
    </source>
</evidence>
<sequence length="590" mass="63812">MVCFGQHQSRGTSGRRHPKGGPSCREPDGYSGPSPRRVIIGLMPERDERIRHARELHRQARWDEACREWIAADAEHGLGVEDLELLGEVAQLTGRHEEAVSALERAFELRSAAADLTAAATGAFWLYSEFLYAGELARAGGWMARLGDLAETLGAAEPGWLSITEARRSIVEQRYDDARTALTGALAQGRERGETDLETYAILLTGRSMVTAGRIREGMARLEDAMVRVTGGQTSPRMTSMLYCAAIGICEEEACELAHAQEWARALERWMASFPTSYGGALLDNCRVYRAALLRRRGQLPEAEAELDRAARNLADGNGVLVAGHACYELGEVHRLLGQDEAAEVAYRRATALGRSVQPGLALLRLRQGDLDAALHGLRRAVAEETGAPAARARLLPSLVTVSLEAGEVAEAERALAELDELARNLGSSALDAEAARARAEVELAAARPEAALPHLRRSSDAWRGLSAPYETARTGVLIARACRALGDEEGARVELESARQLFTELGTTPDLRRVESLATTAGAAPDGLSEREIEVLRLVAAGMTNRAIAAQLYISERTVHRHISNIFGRIGVNSRAAAAAYAAQHHLLP</sequence>